<dbReference type="InterPro" id="IPR019734">
    <property type="entry name" value="TPR_rpt"/>
</dbReference>
<dbReference type="InterPro" id="IPR050469">
    <property type="entry name" value="Diguanylate_Cyclase"/>
</dbReference>
<keyword evidence="5" id="KW-0472">Membrane</keyword>
<dbReference type="PANTHER" id="PTHR45138">
    <property type="entry name" value="REGULATORY COMPONENTS OF SENSORY TRANSDUCTION SYSTEM"/>
    <property type="match status" value="1"/>
</dbReference>
<evidence type="ECO:0000256" key="5">
    <source>
        <dbReference type="SAM" id="Phobius"/>
    </source>
</evidence>
<name>A0A7Y0Q8H4_9GAMM</name>
<evidence type="ECO:0000256" key="4">
    <source>
        <dbReference type="PROSITE-ProRule" id="PRU00339"/>
    </source>
</evidence>
<evidence type="ECO:0000256" key="3">
    <source>
        <dbReference type="ARBA" id="ARBA00034247"/>
    </source>
</evidence>
<dbReference type="EMBL" id="JABBXH010000007">
    <property type="protein sequence ID" value="NMP33231.1"/>
    <property type="molecule type" value="Genomic_DNA"/>
</dbReference>
<dbReference type="Pfam" id="PF13181">
    <property type="entry name" value="TPR_8"/>
    <property type="match status" value="1"/>
</dbReference>
<dbReference type="InterPro" id="IPR043128">
    <property type="entry name" value="Rev_trsase/Diguanyl_cyclase"/>
</dbReference>
<feature type="repeat" description="TPR" evidence="4">
    <location>
        <begin position="162"/>
        <end position="195"/>
    </location>
</feature>
<proteinExistence type="predicted"/>
<dbReference type="SMART" id="SM00028">
    <property type="entry name" value="TPR"/>
    <property type="match status" value="6"/>
</dbReference>
<dbReference type="SUPFAM" id="SSF48452">
    <property type="entry name" value="TPR-like"/>
    <property type="match status" value="2"/>
</dbReference>
<evidence type="ECO:0000256" key="1">
    <source>
        <dbReference type="ARBA" id="ARBA00001946"/>
    </source>
</evidence>
<dbReference type="Pfam" id="PF13424">
    <property type="entry name" value="TPR_12"/>
    <property type="match status" value="1"/>
</dbReference>
<keyword evidence="4" id="KW-0802">TPR repeat</keyword>
<organism evidence="7 8">
    <name type="scientific">Thalassotalea algicola</name>
    <dbReference type="NCBI Taxonomy" id="2716224"/>
    <lineage>
        <taxon>Bacteria</taxon>
        <taxon>Pseudomonadati</taxon>
        <taxon>Pseudomonadota</taxon>
        <taxon>Gammaproteobacteria</taxon>
        <taxon>Alteromonadales</taxon>
        <taxon>Colwelliaceae</taxon>
        <taxon>Thalassotalea</taxon>
    </lineage>
</organism>
<dbReference type="Pfam" id="PF00990">
    <property type="entry name" value="GGDEF"/>
    <property type="match status" value="1"/>
</dbReference>
<dbReference type="GO" id="GO:0043709">
    <property type="term" value="P:cell adhesion involved in single-species biofilm formation"/>
    <property type="evidence" value="ECO:0007669"/>
    <property type="project" value="TreeGrafter"/>
</dbReference>
<dbReference type="EC" id="2.7.7.65" evidence="2"/>
<dbReference type="Proteomes" id="UP000568664">
    <property type="component" value="Unassembled WGS sequence"/>
</dbReference>
<dbReference type="SMART" id="SM00267">
    <property type="entry name" value="GGDEF"/>
    <property type="match status" value="1"/>
</dbReference>
<protein>
    <recommendedName>
        <fullName evidence="2">diguanylate cyclase</fullName>
        <ecNumber evidence="2">2.7.7.65</ecNumber>
    </recommendedName>
</protein>
<dbReference type="RefSeq" id="WP_169076552.1">
    <property type="nucleotide sequence ID" value="NZ_JABBXH010000007.1"/>
</dbReference>
<dbReference type="PANTHER" id="PTHR45138:SF9">
    <property type="entry name" value="DIGUANYLATE CYCLASE DGCM-RELATED"/>
    <property type="match status" value="1"/>
</dbReference>
<evidence type="ECO:0000313" key="7">
    <source>
        <dbReference type="EMBL" id="NMP33231.1"/>
    </source>
</evidence>
<dbReference type="Gene3D" id="3.30.70.270">
    <property type="match status" value="1"/>
</dbReference>
<dbReference type="InterPro" id="IPR029787">
    <property type="entry name" value="Nucleotide_cyclase"/>
</dbReference>
<dbReference type="FunFam" id="3.30.70.270:FF:000001">
    <property type="entry name" value="Diguanylate cyclase domain protein"/>
    <property type="match status" value="1"/>
</dbReference>
<evidence type="ECO:0000313" key="8">
    <source>
        <dbReference type="Proteomes" id="UP000568664"/>
    </source>
</evidence>
<feature type="transmembrane region" description="Helical" evidence="5">
    <location>
        <begin position="395"/>
        <end position="414"/>
    </location>
</feature>
<dbReference type="NCBIfam" id="TIGR00254">
    <property type="entry name" value="GGDEF"/>
    <property type="match status" value="1"/>
</dbReference>
<comment type="caution">
    <text evidence="7">The sequence shown here is derived from an EMBL/GenBank/DDBJ whole genome shotgun (WGS) entry which is preliminary data.</text>
</comment>
<keyword evidence="5" id="KW-0812">Transmembrane</keyword>
<evidence type="ECO:0000259" key="6">
    <source>
        <dbReference type="PROSITE" id="PS50887"/>
    </source>
</evidence>
<feature type="domain" description="GGDEF" evidence="6">
    <location>
        <begin position="461"/>
        <end position="591"/>
    </location>
</feature>
<dbReference type="GO" id="GO:0052621">
    <property type="term" value="F:diguanylate cyclase activity"/>
    <property type="evidence" value="ECO:0007669"/>
    <property type="project" value="UniProtKB-EC"/>
</dbReference>
<sequence>MFIRVFFYILFGMVSQITLIKAESVESLKLQLIDLPQQDKRRTELLNELALHYLYKDPKLAVHYAEQAVPLATSQENDGSRAVALRLLGQAQMYQGLNEKAFTHLTQAINVANIVNSSHLISVSNRAMGVFYELIIDYDNAMKYYIEALKFAKLSKQPADLAMVYNNLGNVLNAQGDFLEAANYFKQSIEINNAINDLEMAMNATTGLGVSYLKSQQINLAKITLESVLSNEAKISDFTFSEANVNLAHVYQMLDLHQPAIELYKFVISDPRGSAYPQAVAASYLGLAELLSKLKRYDEALEVFRNGIIAVKNKTSVESEMALYENLAKLELKLGQYEAAAKVQAEYISRRNTIQPFTQEGIIKKLESQLQVERDVIKLQEDLLQKERESRHSSLYLFVAIVISLVCLVLFLTLRLRKQAMLRLEAKNHALKIASETDPLTGIGNRRYLDRKLAVYQGKSIEIAFLLIDVDYFKEINDNLGHDVGDEVLTGIASTIKDLCRKEDIFARIGGEEFAILQLNSDKKSSLAFANRVRQKIEQMRSTFDFSITASIGVSIGNMTSANYDDLYKQSDLALYQAKSAGRNKVQEYISDTQITLHTRS</sequence>
<dbReference type="AlphaFoldDB" id="A0A7Y0Q8H4"/>
<keyword evidence="8" id="KW-1185">Reference proteome</keyword>
<evidence type="ECO:0000256" key="2">
    <source>
        <dbReference type="ARBA" id="ARBA00012528"/>
    </source>
</evidence>
<dbReference type="PROSITE" id="PS50887">
    <property type="entry name" value="GGDEF"/>
    <property type="match status" value="1"/>
</dbReference>
<reference evidence="7 8" key="1">
    <citation type="submission" date="2020-04" db="EMBL/GenBank/DDBJ databases">
        <title>Thalassotalea sp. M1531, isolated from the surface of marine red alga.</title>
        <authorList>
            <person name="Pang L."/>
            <person name="Lu D.-C."/>
        </authorList>
    </citation>
    <scope>NUCLEOTIDE SEQUENCE [LARGE SCALE GENOMIC DNA]</scope>
    <source>
        <strain evidence="7 8">M1531</strain>
    </source>
</reference>
<keyword evidence="5" id="KW-1133">Transmembrane helix</keyword>
<comment type="catalytic activity">
    <reaction evidence="3">
        <text>2 GTP = 3',3'-c-di-GMP + 2 diphosphate</text>
        <dbReference type="Rhea" id="RHEA:24898"/>
        <dbReference type="ChEBI" id="CHEBI:33019"/>
        <dbReference type="ChEBI" id="CHEBI:37565"/>
        <dbReference type="ChEBI" id="CHEBI:58805"/>
        <dbReference type="EC" id="2.7.7.65"/>
    </reaction>
</comment>
<dbReference type="GO" id="GO:0005886">
    <property type="term" value="C:plasma membrane"/>
    <property type="evidence" value="ECO:0007669"/>
    <property type="project" value="TreeGrafter"/>
</dbReference>
<dbReference type="PROSITE" id="PS50005">
    <property type="entry name" value="TPR"/>
    <property type="match status" value="1"/>
</dbReference>
<dbReference type="InterPro" id="IPR011990">
    <property type="entry name" value="TPR-like_helical_dom_sf"/>
</dbReference>
<accession>A0A7Y0Q8H4</accession>
<dbReference type="Gene3D" id="1.25.40.10">
    <property type="entry name" value="Tetratricopeptide repeat domain"/>
    <property type="match status" value="2"/>
</dbReference>
<comment type="cofactor">
    <cofactor evidence="1">
        <name>Mg(2+)</name>
        <dbReference type="ChEBI" id="CHEBI:18420"/>
    </cofactor>
</comment>
<dbReference type="InterPro" id="IPR000160">
    <property type="entry name" value="GGDEF_dom"/>
</dbReference>
<dbReference type="SUPFAM" id="SSF55073">
    <property type="entry name" value="Nucleotide cyclase"/>
    <property type="match status" value="1"/>
</dbReference>
<dbReference type="GO" id="GO:1902201">
    <property type="term" value="P:negative regulation of bacterial-type flagellum-dependent cell motility"/>
    <property type="evidence" value="ECO:0007669"/>
    <property type="project" value="TreeGrafter"/>
</dbReference>
<dbReference type="CDD" id="cd01949">
    <property type="entry name" value="GGDEF"/>
    <property type="match status" value="1"/>
</dbReference>
<gene>
    <name evidence="7" type="ORF">HII17_16890</name>
</gene>